<evidence type="ECO:0000256" key="1">
    <source>
        <dbReference type="SAM" id="Coils"/>
    </source>
</evidence>
<protein>
    <submittedName>
        <fullName evidence="3">Mitogen-activated protein kinase 9</fullName>
    </submittedName>
</protein>
<sequence>MSKLDIELQASDILNAYALCFQALADPYFYGLANVDREPTTQPISKLEFEFERRKLAKDDVRELIYREILEYHPKMLQEYLRGGEQTSFLYPSGVDRFKRQFAHLEEHYGKGERSTPLQRQHASLPRGYYCTLGWVENTSVFLLDRPCYLFLSERVPAPKEEKVAENNDTVSKSRFSDGSEKTDAEGENGLSKPNSSARSLLKSASISASKCVIVKEKNESMEQTIAEADDEIVDVLSQKVAAINA</sequence>
<feature type="compositionally biased region" description="Basic and acidic residues" evidence="2">
    <location>
        <begin position="175"/>
        <end position="185"/>
    </location>
</feature>
<gene>
    <name evidence="3" type="ORF">EPI10_026465</name>
</gene>
<proteinExistence type="predicted"/>
<comment type="caution">
    <text evidence="3">The sequence shown here is derived from an EMBL/GenBank/DDBJ whole genome shotgun (WGS) entry which is preliminary data.</text>
</comment>
<evidence type="ECO:0000313" key="3">
    <source>
        <dbReference type="EMBL" id="KAA3459735.1"/>
    </source>
</evidence>
<reference evidence="4" key="1">
    <citation type="journal article" date="2019" name="Plant Biotechnol. J.">
        <title>Genome sequencing of the Australian wild diploid species Gossypium australe highlights disease resistance and delayed gland morphogenesis.</title>
        <authorList>
            <person name="Cai Y."/>
            <person name="Cai X."/>
            <person name="Wang Q."/>
            <person name="Wang P."/>
            <person name="Zhang Y."/>
            <person name="Cai C."/>
            <person name="Xu Y."/>
            <person name="Wang K."/>
            <person name="Zhou Z."/>
            <person name="Wang C."/>
            <person name="Geng S."/>
            <person name="Li B."/>
            <person name="Dong Q."/>
            <person name="Hou Y."/>
            <person name="Wang H."/>
            <person name="Ai P."/>
            <person name="Liu Z."/>
            <person name="Yi F."/>
            <person name="Sun M."/>
            <person name="An G."/>
            <person name="Cheng J."/>
            <person name="Zhang Y."/>
            <person name="Shi Q."/>
            <person name="Xie Y."/>
            <person name="Shi X."/>
            <person name="Chang Y."/>
            <person name="Huang F."/>
            <person name="Chen Y."/>
            <person name="Hong S."/>
            <person name="Mi L."/>
            <person name="Sun Q."/>
            <person name="Zhang L."/>
            <person name="Zhou B."/>
            <person name="Peng R."/>
            <person name="Zhang X."/>
            <person name="Liu F."/>
        </authorList>
    </citation>
    <scope>NUCLEOTIDE SEQUENCE [LARGE SCALE GENOMIC DNA]</scope>
    <source>
        <strain evidence="4">cv. PA1801</strain>
    </source>
</reference>
<keyword evidence="1" id="KW-0175">Coiled coil</keyword>
<dbReference type="Proteomes" id="UP000325315">
    <property type="component" value="Unassembled WGS sequence"/>
</dbReference>
<keyword evidence="4" id="KW-1185">Reference proteome</keyword>
<keyword evidence="3" id="KW-0418">Kinase</keyword>
<dbReference type="OrthoDB" id="2396at2759"/>
<dbReference type="AlphaFoldDB" id="A0A5B6UZ76"/>
<dbReference type="FunFam" id="3.30.200.20:FF:000578">
    <property type="entry name" value="Mitogen-activated protein kinase"/>
    <property type="match status" value="1"/>
</dbReference>
<dbReference type="GO" id="GO:0016301">
    <property type="term" value="F:kinase activity"/>
    <property type="evidence" value="ECO:0007669"/>
    <property type="project" value="UniProtKB-KW"/>
</dbReference>
<accession>A0A5B6UZ76</accession>
<feature type="coiled-coil region" evidence="1">
    <location>
        <begin position="212"/>
        <end position="239"/>
    </location>
</feature>
<feature type="region of interest" description="Disordered" evidence="2">
    <location>
        <begin position="161"/>
        <end position="197"/>
    </location>
</feature>
<organism evidence="3 4">
    <name type="scientific">Gossypium australe</name>
    <dbReference type="NCBI Taxonomy" id="47621"/>
    <lineage>
        <taxon>Eukaryota</taxon>
        <taxon>Viridiplantae</taxon>
        <taxon>Streptophyta</taxon>
        <taxon>Embryophyta</taxon>
        <taxon>Tracheophyta</taxon>
        <taxon>Spermatophyta</taxon>
        <taxon>Magnoliopsida</taxon>
        <taxon>eudicotyledons</taxon>
        <taxon>Gunneridae</taxon>
        <taxon>Pentapetalae</taxon>
        <taxon>rosids</taxon>
        <taxon>malvids</taxon>
        <taxon>Malvales</taxon>
        <taxon>Malvaceae</taxon>
        <taxon>Malvoideae</taxon>
        <taxon>Gossypium</taxon>
    </lineage>
</organism>
<dbReference type="Gene3D" id="3.30.200.20">
    <property type="entry name" value="Phosphorylase Kinase, domain 1"/>
    <property type="match status" value="1"/>
</dbReference>
<evidence type="ECO:0000313" key="4">
    <source>
        <dbReference type="Proteomes" id="UP000325315"/>
    </source>
</evidence>
<keyword evidence="3" id="KW-0808">Transferase</keyword>
<name>A0A5B6UZ76_9ROSI</name>
<evidence type="ECO:0000256" key="2">
    <source>
        <dbReference type="SAM" id="MobiDB-lite"/>
    </source>
</evidence>
<dbReference type="EMBL" id="SMMG02000009">
    <property type="protein sequence ID" value="KAA3459735.1"/>
    <property type="molecule type" value="Genomic_DNA"/>
</dbReference>
<dbReference type="Gene3D" id="1.10.510.10">
    <property type="entry name" value="Transferase(Phosphotransferase) domain 1"/>
    <property type="match status" value="1"/>
</dbReference>